<dbReference type="Proteomes" id="UP000199514">
    <property type="component" value="Unassembled WGS sequence"/>
</dbReference>
<evidence type="ECO:0000313" key="2">
    <source>
        <dbReference type="Proteomes" id="UP000199514"/>
    </source>
</evidence>
<dbReference type="EMBL" id="FOLE01000015">
    <property type="protein sequence ID" value="SFC96716.1"/>
    <property type="molecule type" value="Genomic_DNA"/>
</dbReference>
<name>A0A1I1NH08_9BACT</name>
<proteinExistence type="predicted"/>
<protein>
    <submittedName>
        <fullName evidence="1">Uncharacterized protein</fullName>
    </submittedName>
</protein>
<accession>A0A1I1NH08</accession>
<organism evidence="1 2">
    <name type="scientific">Flexibacter flexilis DSM 6793</name>
    <dbReference type="NCBI Taxonomy" id="927664"/>
    <lineage>
        <taxon>Bacteria</taxon>
        <taxon>Pseudomonadati</taxon>
        <taxon>Bacteroidota</taxon>
        <taxon>Cytophagia</taxon>
        <taxon>Cytophagales</taxon>
        <taxon>Flexibacteraceae</taxon>
        <taxon>Flexibacter</taxon>
    </lineage>
</organism>
<gene>
    <name evidence="1" type="ORF">SAMN05421780_11511</name>
</gene>
<dbReference type="AlphaFoldDB" id="A0A1I1NH08"/>
<sequence>MMDADGEITAAIVNELTSSKLKVTTIEDGVTATFTFAAQ</sequence>
<reference evidence="1 2" key="1">
    <citation type="submission" date="2016-10" db="EMBL/GenBank/DDBJ databases">
        <authorList>
            <person name="de Groot N.N."/>
        </authorList>
    </citation>
    <scope>NUCLEOTIDE SEQUENCE [LARGE SCALE GENOMIC DNA]</scope>
    <source>
        <strain evidence="1 2">DSM 6793</strain>
    </source>
</reference>
<evidence type="ECO:0000313" key="1">
    <source>
        <dbReference type="EMBL" id="SFC96716.1"/>
    </source>
</evidence>
<keyword evidence="2" id="KW-1185">Reference proteome</keyword>